<protein>
    <submittedName>
        <fullName evidence="2">Uncharacterized protein</fullName>
    </submittedName>
</protein>
<evidence type="ECO:0000256" key="1">
    <source>
        <dbReference type="SAM" id="MobiDB-lite"/>
    </source>
</evidence>
<gene>
    <name evidence="2" type="ORF">KCV03_g27</name>
</gene>
<organism evidence="2 3">
    <name type="scientific">Aureobasidium melanogenum</name>
    <name type="common">Aureobasidium pullulans var. melanogenum</name>
    <dbReference type="NCBI Taxonomy" id="46634"/>
    <lineage>
        <taxon>Eukaryota</taxon>
        <taxon>Fungi</taxon>
        <taxon>Dikarya</taxon>
        <taxon>Ascomycota</taxon>
        <taxon>Pezizomycotina</taxon>
        <taxon>Dothideomycetes</taxon>
        <taxon>Dothideomycetidae</taxon>
        <taxon>Dothideales</taxon>
        <taxon>Saccotheciaceae</taxon>
        <taxon>Aureobasidium</taxon>
    </lineage>
</organism>
<dbReference type="Proteomes" id="UP000767238">
    <property type="component" value="Unassembled WGS sequence"/>
</dbReference>
<feature type="non-terminal residue" evidence="2">
    <location>
        <position position="77"/>
    </location>
</feature>
<feature type="compositionally biased region" description="Acidic residues" evidence="1">
    <location>
        <begin position="68"/>
        <end position="77"/>
    </location>
</feature>
<dbReference type="EMBL" id="JAHFYH010000001">
    <property type="protein sequence ID" value="KAH0238051.1"/>
    <property type="molecule type" value="Genomic_DNA"/>
</dbReference>
<name>A0A9P8GTR5_AURME</name>
<accession>A0A9P8GTR5</accession>
<proteinExistence type="predicted"/>
<evidence type="ECO:0000313" key="3">
    <source>
        <dbReference type="Proteomes" id="UP000767238"/>
    </source>
</evidence>
<dbReference type="AlphaFoldDB" id="A0A9P8GTR5"/>
<sequence>MRATLIRQADMKTQSSLWLLHMRTGSNDALTDSSLPSDTRKHRFRLLYALSRKRANGEGNIPGGKCGEDEESTTGAK</sequence>
<reference evidence="2" key="2">
    <citation type="submission" date="2021-08" db="EMBL/GenBank/DDBJ databases">
        <authorList>
            <person name="Gostincar C."/>
            <person name="Sun X."/>
            <person name="Song Z."/>
            <person name="Gunde-Cimerman N."/>
        </authorList>
    </citation>
    <scope>NUCLEOTIDE SEQUENCE</scope>
    <source>
        <strain evidence="2">EXF-8016</strain>
    </source>
</reference>
<reference evidence="2" key="1">
    <citation type="journal article" date="2021" name="J Fungi (Basel)">
        <title>Virulence traits and population genomics of the black yeast Aureobasidium melanogenum.</title>
        <authorList>
            <person name="Cernosa A."/>
            <person name="Sun X."/>
            <person name="Gostincar C."/>
            <person name="Fang C."/>
            <person name="Gunde-Cimerman N."/>
            <person name="Song Z."/>
        </authorList>
    </citation>
    <scope>NUCLEOTIDE SEQUENCE</scope>
    <source>
        <strain evidence="2">EXF-8016</strain>
    </source>
</reference>
<feature type="region of interest" description="Disordered" evidence="1">
    <location>
        <begin position="55"/>
        <end position="77"/>
    </location>
</feature>
<evidence type="ECO:0000313" key="2">
    <source>
        <dbReference type="EMBL" id="KAH0238051.1"/>
    </source>
</evidence>
<comment type="caution">
    <text evidence="2">The sequence shown here is derived from an EMBL/GenBank/DDBJ whole genome shotgun (WGS) entry which is preliminary data.</text>
</comment>